<keyword evidence="8" id="KW-1185">Reference proteome</keyword>
<keyword evidence="4 7" id="KW-0238">DNA-binding</keyword>
<dbReference type="SUPFAM" id="SSF48452">
    <property type="entry name" value="TPR-like"/>
    <property type="match status" value="1"/>
</dbReference>
<evidence type="ECO:0000259" key="6">
    <source>
        <dbReference type="SMART" id="SM00862"/>
    </source>
</evidence>
<evidence type="ECO:0000256" key="1">
    <source>
        <dbReference type="ARBA" id="ARBA00005820"/>
    </source>
</evidence>
<keyword evidence="3" id="KW-0805">Transcription regulation</keyword>
<comment type="caution">
    <text evidence="7">The sequence shown here is derived from an EMBL/GenBank/DDBJ whole genome shotgun (WGS) entry which is preliminary data.</text>
</comment>
<evidence type="ECO:0000256" key="4">
    <source>
        <dbReference type="ARBA" id="ARBA00023125"/>
    </source>
</evidence>
<evidence type="ECO:0000256" key="5">
    <source>
        <dbReference type="ARBA" id="ARBA00023163"/>
    </source>
</evidence>
<organism evidence="7 8">
    <name type="scientific">Streptomyces griseoloalbus</name>
    <dbReference type="NCBI Taxonomy" id="67303"/>
    <lineage>
        <taxon>Bacteria</taxon>
        <taxon>Bacillati</taxon>
        <taxon>Actinomycetota</taxon>
        <taxon>Actinomycetes</taxon>
        <taxon>Kitasatosporales</taxon>
        <taxon>Streptomycetaceae</taxon>
        <taxon>Streptomyces</taxon>
    </lineage>
</organism>
<dbReference type="Pfam" id="PF03704">
    <property type="entry name" value="BTAD"/>
    <property type="match status" value="1"/>
</dbReference>
<evidence type="ECO:0000256" key="3">
    <source>
        <dbReference type="ARBA" id="ARBA00023015"/>
    </source>
</evidence>
<proteinExistence type="inferred from homology"/>
<evidence type="ECO:0000313" key="7">
    <source>
        <dbReference type="EMBL" id="MBB5128809.1"/>
    </source>
</evidence>
<dbReference type="InterPro" id="IPR005158">
    <property type="entry name" value="BTAD"/>
</dbReference>
<dbReference type="GO" id="GO:0003677">
    <property type="term" value="F:DNA binding"/>
    <property type="evidence" value="ECO:0007669"/>
    <property type="project" value="UniProtKB-KW"/>
</dbReference>
<keyword evidence="5" id="KW-0804">Transcription</keyword>
<dbReference type="InterPro" id="IPR011990">
    <property type="entry name" value="TPR-like_helical_dom_sf"/>
</dbReference>
<dbReference type="GO" id="GO:0006355">
    <property type="term" value="P:regulation of DNA-templated transcription"/>
    <property type="evidence" value="ECO:0007669"/>
    <property type="project" value="InterPro"/>
</dbReference>
<evidence type="ECO:0000313" key="8">
    <source>
        <dbReference type="Proteomes" id="UP000568022"/>
    </source>
</evidence>
<comment type="similarity">
    <text evidence="1">Belongs to the AfsR/DnrI/RedD regulatory family.</text>
</comment>
<dbReference type="EMBL" id="JACHJE010000015">
    <property type="protein sequence ID" value="MBB5128809.1"/>
    <property type="molecule type" value="Genomic_DNA"/>
</dbReference>
<dbReference type="InterPro" id="IPR016032">
    <property type="entry name" value="Sig_transdc_resp-reg_C-effctor"/>
</dbReference>
<dbReference type="Gene3D" id="1.25.40.10">
    <property type="entry name" value="Tetratricopeptide repeat domain"/>
    <property type="match status" value="1"/>
</dbReference>
<dbReference type="PANTHER" id="PTHR35807:SF1">
    <property type="entry name" value="TRANSCRIPTIONAL REGULATOR REDD"/>
    <property type="match status" value="1"/>
</dbReference>
<dbReference type="Gene3D" id="1.10.10.10">
    <property type="entry name" value="Winged helix-like DNA-binding domain superfamily/Winged helix DNA-binding domain"/>
    <property type="match status" value="1"/>
</dbReference>
<dbReference type="InterPro" id="IPR001867">
    <property type="entry name" value="OmpR/PhoB-type_DNA-bd"/>
</dbReference>
<dbReference type="GO" id="GO:0000160">
    <property type="term" value="P:phosphorelay signal transduction system"/>
    <property type="evidence" value="ECO:0007669"/>
    <property type="project" value="UniProtKB-KW"/>
</dbReference>
<gene>
    <name evidence="7" type="ORF">FHS32_005586</name>
</gene>
<dbReference type="PANTHER" id="PTHR35807">
    <property type="entry name" value="TRANSCRIPTIONAL REGULATOR REDD-RELATED"/>
    <property type="match status" value="1"/>
</dbReference>
<evidence type="ECO:0000256" key="2">
    <source>
        <dbReference type="ARBA" id="ARBA00023012"/>
    </source>
</evidence>
<reference evidence="7 8" key="1">
    <citation type="submission" date="2020-08" db="EMBL/GenBank/DDBJ databases">
        <title>Genomic Encyclopedia of Type Strains, Phase III (KMG-III): the genomes of soil and plant-associated and newly described type strains.</title>
        <authorList>
            <person name="Whitman W."/>
        </authorList>
    </citation>
    <scope>NUCLEOTIDE SEQUENCE [LARGE SCALE GENOMIC DNA]</scope>
    <source>
        <strain evidence="7 8">CECT 3226</strain>
    </source>
</reference>
<dbReference type="InterPro" id="IPR036388">
    <property type="entry name" value="WH-like_DNA-bd_sf"/>
</dbReference>
<protein>
    <submittedName>
        <fullName evidence="7">DNA-binding SARP family transcriptional activator</fullName>
    </submittedName>
</protein>
<dbReference type="Proteomes" id="UP000568022">
    <property type="component" value="Unassembled WGS sequence"/>
</dbReference>
<name>A0A7W8FBY7_9ACTN</name>
<dbReference type="SUPFAM" id="SSF46894">
    <property type="entry name" value="C-terminal effector domain of the bipartite response regulators"/>
    <property type="match status" value="1"/>
</dbReference>
<dbReference type="Pfam" id="PF00486">
    <property type="entry name" value="Trans_reg_C"/>
    <property type="match status" value="1"/>
</dbReference>
<sequence>MDLKVLGLLTVHESGTPIVPTEASARQLLALLAAHADHIVPTAVLTQELWPEGPPHHAGEMIESHVRRLRELIDAALGLRREEAAGAPTASGRRTACDVLVTLSGGYRLDTGGGTSDLRVFQRAAGAGYRAMELEDYETAAERLGEALALWTADAYTGVVTGPHLRAHIARLEQARLRALDQWVEAQRRLGRRHDLYTGLSVFLSRFRNSPARYEVMVTELGTRRGSRACGAAVPAGGPRRSASGPFGTRRAACFPPVTLPRLQLTGGSPAN</sequence>
<dbReference type="AlphaFoldDB" id="A0A7W8FBY7"/>
<accession>A0A7W8FBY7</accession>
<dbReference type="InterPro" id="IPR051677">
    <property type="entry name" value="AfsR-DnrI-RedD_regulator"/>
</dbReference>
<dbReference type="SMART" id="SM00862">
    <property type="entry name" value="Trans_reg_C"/>
    <property type="match status" value="1"/>
</dbReference>
<keyword evidence="2" id="KW-0902">Two-component regulatory system</keyword>
<feature type="domain" description="OmpR/PhoB-type" evidence="6">
    <location>
        <begin position="15"/>
        <end position="109"/>
    </location>
</feature>